<dbReference type="InterPro" id="IPR029052">
    <property type="entry name" value="Metallo-depent_PP-like"/>
</dbReference>
<dbReference type="PRINTS" id="PR00114">
    <property type="entry name" value="STPHPHTASE"/>
</dbReference>
<dbReference type="InterPro" id="IPR050341">
    <property type="entry name" value="PP1_catalytic_subunit"/>
</dbReference>
<sequence>MRTYDNPSIPPNIHKFLVDPMAFLMSTEKAPFSVRQIGFIWTEFTKIYAKYSNLIILDKIGPQFNNLLIVGDTHGDLNSTLRIIRPFLEEKVDSMVFLGDYVDRGDFSLLNLLYLISMSIAWPERIILLRGNHEDLELNLKFGFYDEVNKYYPNRQECQAVLAILDDIYNLMSLVAITPQRSICMHAGIPKSTPRLEIVEQIPKPHKNYRNIQDGELKAQLEEAFLQIRWNDPASKILNNLDERSYHGYYYYTLTDTHLFLERNKMLRIYRSHEDPRGGYQEVFPNILYHIFSSEPYFGKIKMAFTIHEQPNGDIVLRDLDFNTQGRLNQRIMRFSRSKT</sequence>
<dbReference type="SUPFAM" id="SSF56300">
    <property type="entry name" value="Metallo-dependent phosphatases"/>
    <property type="match status" value="1"/>
</dbReference>
<dbReference type="PROSITE" id="PS00125">
    <property type="entry name" value="SER_THR_PHOSPHATASE"/>
    <property type="match status" value="1"/>
</dbReference>
<protein>
    <recommendedName>
        <fullName evidence="1">Serine/threonine specific protein phosphatases domain-containing protein</fullName>
    </recommendedName>
</protein>
<name>A0ABY6HT82_9ARCH</name>
<evidence type="ECO:0000313" key="3">
    <source>
        <dbReference type="Proteomes" id="UP001208689"/>
    </source>
</evidence>
<evidence type="ECO:0000259" key="1">
    <source>
        <dbReference type="PROSITE" id="PS00125"/>
    </source>
</evidence>
<proteinExistence type="predicted"/>
<dbReference type="SMART" id="SM00156">
    <property type="entry name" value="PP2Ac"/>
    <property type="match status" value="1"/>
</dbReference>
<organism evidence="2 3">
    <name type="scientific">Candidatus Lokiarchaeum ossiferum</name>
    <dbReference type="NCBI Taxonomy" id="2951803"/>
    <lineage>
        <taxon>Archaea</taxon>
        <taxon>Promethearchaeati</taxon>
        <taxon>Promethearchaeota</taxon>
        <taxon>Promethearchaeia</taxon>
        <taxon>Promethearchaeales</taxon>
        <taxon>Promethearchaeaceae</taxon>
        <taxon>Candidatus Lokiarchaeum</taxon>
    </lineage>
</organism>
<reference evidence="2" key="1">
    <citation type="submission" date="2022-09" db="EMBL/GenBank/DDBJ databases">
        <title>Actin cytoskeleton and complex cell architecture in an #Asgard archaeon.</title>
        <authorList>
            <person name="Ponce Toledo R.I."/>
            <person name="Schleper C."/>
            <person name="Rodrigues Oliveira T."/>
            <person name="Wollweber F."/>
            <person name="Xu J."/>
            <person name="Rittmann S."/>
            <person name="Klingl A."/>
            <person name="Pilhofer M."/>
        </authorList>
    </citation>
    <scope>NUCLEOTIDE SEQUENCE</scope>
    <source>
        <strain evidence="2">B-35</strain>
    </source>
</reference>
<dbReference type="Pfam" id="PF00149">
    <property type="entry name" value="Metallophos"/>
    <property type="match status" value="1"/>
</dbReference>
<dbReference type="InterPro" id="IPR006186">
    <property type="entry name" value="Ser/Thr-sp_prot-phosphatase"/>
</dbReference>
<dbReference type="Gene3D" id="3.60.21.10">
    <property type="match status" value="1"/>
</dbReference>
<keyword evidence="3" id="KW-1185">Reference proteome</keyword>
<dbReference type="CDD" id="cd00144">
    <property type="entry name" value="MPP_PPP_family"/>
    <property type="match status" value="1"/>
</dbReference>
<dbReference type="EMBL" id="CP104013">
    <property type="protein sequence ID" value="UYP46625.1"/>
    <property type="molecule type" value="Genomic_DNA"/>
</dbReference>
<dbReference type="PANTHER" id="PTHR11668">
    <property type="entry name" value="SERINE/THREONINE PROTEIN PHOSPHATASE"/>
    <property type="match status" value="1"/>
</dbReference>
<feature type="domain" description="Serine/threonine specific protein phosphatases" evidence="1">
    <location>
        <begin position="129"/>
        <end position="134"/>
    </location>
</feature>
<evidence type="ECO:0000313" key="2">
    <source>
        <dbReference type="EMBL" id="UYP46625.1"/>
    </source>
</evidence>
<accession>A0ABY6HT82</accession>
<dbReference type="InterPro" id="IPR004843">
    <property type="entry name" value="Calcineurin-like_PHP"/>
</dbReference>
<dbReference type="PANTHER" id="PTHR11668:SF496">
    <property type="entry name" value="SERINE_THREONINE-PROTEIN PHOSPHATASE"/>
    <property type="match status" value="1"/>
</dbReference>
<gene>
    <name evidence="2" type="ORF">NEF87_002910</name>
</gene>
<dbReference type="Proteomes" id="UP001208689">
    <property type="component" value="Chromosome"/>
</dbReference>